<dbReference type="InterPro" id="IPR014001">
    <property type="entry name" value="Helicase_ATP-bd"/>
</dbReference>
<evidence type="ECO:0000313" key="16">
    <source>
        <dbReference type="EMBL" id="SKA65768.1"/>
    </source>
</evidence>
<protein>
    <recommendedName>
        <fullName evidence="12 13">Transcription-repair-coupling factor</fullName>
        <shortName evidence="13">TRCF</shortName>
        <ecNumber evidence="13">3.6.4.-</ecNumber>
    </recommendedName>
</protein>
<comment type="subcellular location">
    <subcellularLocation>
        <location evidence="1 13">Cytoplasm</location>
    </subcellularLocation>
</comment>
<dbReference type="Gene3D" id="3.90.1150.50">
    <property type="entry name" value="Transcription-repair-coupling factor, D7 domain"/>
    <property type="match status" value="1"/>
</dbReference>
<keyword evidence="17" id="KW-1185">Reference proteome</keyword>
<dbReference type="GO" id="GO:0003684">
    <property type="term" value="F:damaged DNA binding"/>
    <property type="evidence" value="ECO:0007669"/>
    <property type="project" value="InterPro"/>
</dbReference>
<comment type="similarity">
    <text evidence="10 13">In the N-terminal section; belongs to the UvrB family.</text>
</comment>
<evidence type="ECO:0000256" key="2">
    <source>
        <dbReference type="ARBA" id="ARBA00022490"/>
    </source>
</evidence>
<evidence type="ECO:0000256" key="7">
    <source>
        <dbReference type="ARBA" id="ARBA00022840"/>
    </source>
</evidence>
<dbReference type="SMART" id="SM00487">
    <property type="entry name" value="DEXDc"/>
    <property type="match status" value="1"/>
</dbReference>
<evidence type="ECO:0000313" key="17">
    <source>
        <dbReference type="Proteomes" id="UP000242432"/>
    </source>
</evidence>
<dbReference type="InterPro" id="IPR041471">
    <property type="entry name" value="UvrB_inter"/>
</dbReference>
<dbReference type="Gene3D" id="3.40.50.11180">
    <property type="match status" value="1"/>
</dbReference>
<keyword evidence="5 13" id="KW-0378">Hydrolase</keyword>
<name>A0A1T4VLL8_9GAMM</name>
<dbReference type="FunFam" id="3.40.50.300:FF:000300">
    <property type="entry name" value="Transcription-repair-coupling factor"/>
    <property type="match status" value="1"/>
</dbReference>
<dbReference type="GO" id="GO:0005737">
    <property type="term" value="C:cytoplasm"/>
    <property type="evidence" value="ECO:0007669"/>
    <property type="project" value="UniProtKB-SubCell"/>
</dbReference>
<organism evidence="16 17">
    <name type="scientific">Succinivibrio dextrinosolvens DSM 3072</name>
    <dbReference type="NCBI Taxonomy" id="1123324"/>
    <lineage>
        <taxon>Bacteria</taxon>
        <taxon>Pseudomonadati</taxon>
        <taxon>Pseudomonadota</taxon>
        <taxon>Gammaproteobacteria</taxon>
        <taxon>Aeromonadales</taxon>
        <taxon>Succinivibrionaceae</taxon>
        <taxon>Succinivibrio</taxon>
    </lineage>
</organism>
<dbReference type="Proteomes" id="UP000242432">
    <property type="component" value="Unassembled WGS sequence"/>
</dbReference>
<reference evidence="17" key="1">
    <citation type="submission" date="2017-02" db="EMBL/GenBank/DDBJ databases">
        <authorList>
            <person name="Varghese N."/>
            <person name="Submissions S."/>
        </authorList>
    </citation>
    <scope>NUCLEOTIDE SEQUENCE [LARGE SCALE GENOMIC DNA]</scope>
    <source>
        <strain evidence="17">DSM 3072</strain>
    </source>
</reference>
<dbReference type="InterPro" id="IPR048635">
    <property type="entry name" value="MFD_D3"/>
</dbReference>
<dbReference type="EMBL" id="FUXX01000031">
    <property type="protein sequence ID" value="SKA65768.1"/>
    <property type="molecule type" value="Genomic_DNA"/>
</dbReference>
<accession>A0A1T4VLL8</accession>
<dbReference type="InterPro" id="IPR001650">
    <property type="entry name" value="Helicase_C-like"/>
</dbReference>
<dbReference type="GO" id="GO:0003678">
    <property type="term" value="F:DNA helicase activity"/>
    <property type="evidence" value="ECO:0007669"/>
    <property type="project" value="TreeGrafter"/>
</dbReference>
<keyword evidence="2 13" id="KW-0963">Cytoplasm</keyword>
<sequence length="1166" mass="130803">MQLKDLLKADINISFSNSVKHIGNLNITGIIGTIGAIYEKNGGPCLVICADNFVAQSIKSTLLAVLPKVKVEYLQDWETLPYDTLSPHQDIVSSRISILSRLKTFKNEIVVTTVQAIMPRLSPVDYIKANSFSISKGDIRDIQEIQKEMTSHGYLRVEQVLAPGELAIRGSILDIYPMGSTVPYRIDFFDDEVDSIRVFDVDTQRSLEKVDRIALLPAHEYPLNEQSISVFRSNYRDAFIGANFASHSIYQAISRGAIPAGIEYYMSLFFSSMSSIFDYLTEDYRIITVDDVNKAVTEFDVEAHKRALEFAGNPDHPPLPVSKVFLNPQEVSDNLKKYQLIELYQDSFDSEQIEKRGFYNTDYVKIPDISYNRQEKESQNRFIAFVSDFIDKGGRILMSAISEGRRQSLRETLPRVITDKYGIKAASSFEDFLNAKDPFMLTLAPFDEGLIIPSVKLCFLTENEILGYKVVRTRKVSKNSQISQDTIIKNLSSLTEGQVVVHIDHGIGRYRGLKTMEIGGIKGEYLTIEYQNGDMLNIPITALSKVARYSGSENPPLSRLGSDTWNRHKQKAVQKVTDVAAQLLDLYARREASKGTKFEVDEKSLDEFASGFGFVETPDQKAAIDNTLADLAKEQPMDRLVCGDVGFGKTEVALRAAFVVAASGSQVAVLVPTTILAEQHYQNFIERFAGTAITIELLSRFKTAKQQKETLDKVAQGSVDIIIGTHKLLSKDIKFKKLGLIIVDEEHRFGVKQKEKLKELRAQVDLLTLTATPIPRTLNMAMEGMRELSIIATPPEHRLAVKTFVMQNSDTITREAIMRELRRGGQVYYLHNDVSTISQRAQQLAALVPEAKIGIGHGQLNEKELQKVMRDFYHQRFNLLLCTTIVENGLDVPTANTIIIDRADMLGLAQLHQIRGRVGRSHHQAYAYLFTPPKELISKDAKLRLEAIASLEELGAGFVLATHDMEIRGAGELLGEEQSGQIESVGFSLYSEMLEAAVKALKEGREPSLAELTLNECDIDLHIPCLLPSDFIGDINTRLSLYKRISSCSTPDEFEDLKIEIIDRFGFLPPPAVNLFEVSWLKKIATDLGIKRINGDEKGGIIEFNSDHKISNEYLIKLMTTCKHNEYRITGQSSMRYNLPETPEYPRLKLLKQLLLAFSANSSLAK</sequence>
<dbReference type="InterPro" id="IPR003711">
    <property type="entry name" value="CarD-like/TRCF_RID"/>
</dbReference>
<evidence type="ECO:0000256" key="3">
    <source>
        <dbReference type="ARBA" id="ARBA00022741"/>
    </source>
</evidence>
<dbReference type="SUPFAM" id="SSF52540">
    <property type="entry name" value="P-loop containing nucleoside triphosphate hydrolases"/>
    <property type="match status" value="4"/>
</dbReference>
<evidence type="ECO:0000256" key="13">
    <source>
        <dbReference type="HAMAP-Rule" id="MF_00969"/>
    </source>
</evidence>
<dbReference type="NCBIfam" id="TIGR00580">
    <property type="entry name" value="mfd"/>
    <property type="match status" value="1"/>
</dbReference>
<evidence type="ECO:0000256" key="11">
    <source>
        <dbReference type="ARBA" id="ARBA00061399"/>
    </source>
</evidence>
<dbReference type="InterPro" id="IPR036101">
    <property type="entry name" value="CarD-like/TRCF_RID_sf"/>
</dbReference>
<dbReference type="SMART" id="SM01058">
    <property type="entry name" value="CarD_TRCF"/>
    <property type="match status" value="1"/>
</dbReference>
<dbReference type="FunFam" id="3.40.50.300:FF:000546">
    <property type="entry name" value="Transcription-repair-coupling factor"/>
    <property type="match status" value="1"/>
</dbReference>
<dbReference type="PROSITE" id="PS51192">
    <property type="entry name" value="HELICASE_ATP_BIND_1"/>
    <property type="match status" value="1"/>
</dbReference>
<dbReference type="Gene3D" id="3.40.50.300">
    <property type="entry name" value="P-loop containing nucleotide triphosphate hydrolases"/>
    <property type="match status" value="2"/>
</dbReference>
<evidence type="ECO:0000256" key="12">
    <source>
        <dbReference type="ARBA" id="ARBA00070128"/>
    </source>
</evidence>
<dbReference type="Pfam" id="PF21132">
    <property type="entry name" value="MFD_D3"/>
    <property type="match status" value="1"/>
</dbReference>
<dbReference type="InterPro" id="IPR047112">
    <property type="entry name" value="RecG/Mfd"/>
</dbReference>
<dbReference type="GO" id="GO:0006355">
    <property type="term" value="P:regulation of DNA-templated transcription"/>
    <property type="evidence" value="ECO:0007669"/>
    <property type="project" value="UniProtKB-UniRule"/>
</dbReference>
<dbReference type="HAMAP" id="MF_00969">
    <property type="entry name" value="TRCF"/>
    <property type="match status" value="1"/>
</dbReference>
<feature type="domain" description="Helicase ATP-binding" evidence="14">
    <location>
        <begin position="630"/>
        <end position="791"/>
    </location>
</feature>
<evidence type="ECO:0000256" key="9">
    <source>
        <dbReference type="ARBA" id="ARBA00023204"/>
    </source>
</evidence>
<evidence type="ECO:0000256" key="1">
    <source>
        <dbReference type="ARBA" id="ARBA00004496"/>
    </source>
</evidence>
<dbReference type="InterPro" id="IPR027417">
    <property type="entry name" value="P-loop_NTPase"/>
</dbReference>
<keyword evidence="9 13" id="KW-0234">DNA repair</keyword>
<proteinExistence type="inferred from homology"/>
<dbReference type="Pfam" id="PF17757">
    <property type="entry name" value="UvrB_inter"/>
    <property type="match status" value="1"/>
</dbReference>
<evidence type="ECO:0000256" key="6">
    <source>
        <dbReference type="ARBA" id="ARBA00022806"/>
    </source>
</evidence>
<keyword evidence="4 13" id="KW-0227">DNA damage</keyword>
<dbReference type="GO" id="GO:0000716">
    <property type="term" value="P:transcription-coupled nucleotide-excision repair, DNA damage recognition"/>
    <property type="evidence" value="ECO:0007669"/>
    <property type="project" value="UniProtKB-UniRule"/>
</dbReference>
<dbReference type="SMART" id="SM00490">
    <property type="entry name" value="HELICc"/>
    <property type="match status" value="1"/>
</dbReference>
<dbReference type="SUPFAM" id="SSF143517">
    <property type="entry name" value="TRCF domain-like"/>
    <property type="match status" value="1"/>
</dbReference>
<comment type="function">
    <text evidence="13">Couples transcription and DNA repair by recognizing RNA polymerase (RNAP) stalled at DNA lesions. Mediates ATP-dependent release of RNAP and its truncated transcript from the DNA, and recruitment of nucleotide excision repair machinery to the damaged site.</text>
</comment>
<dbReference type="PANTHER" id="PTHR47964:SF1">
    <property type="entry name" value="ATP-DEPENDENT DNA HELICASE HOMOLOG RECG, CHLOROPLASTIC"/>
    <property type="match status" value="1"/>
</dbReference>
<dbReference type="NCBIfam" id="NF007966">
    <property type="entry name" value="PRK10689.1"/>
    <property type="match status" value="1"/>
</dbReference>
<evidence type="ECO:0000259" key="14">
    <source>
        <dbReference type="PROSITE" id="PS51192"/>
    </source>
</evidence>
<dbReference type="PROSITE" id="PS51194">
    <property type="entry name" value="HELICASE_CTER"/>
    <property type="match status" value="1"/>
</dbReference>
<keyword evidence="7 13" id="KW-0067">ATP-binding</keyword>
<comment type="similarity">
    <text evidence="11 13">In the C-terminal section; belongs to the helicase family. RecG subfamily.</text>
</comment>
<dbReference type="PANTHER" id="PTHR47964">
    <property type="entry name" value="ATP-DEPENDENT DNA HELICASE HOMOLOG RECG, CHLOROPLASTIC"/>
    <property type="match status" value="1"/>
</dbReference>
<dbReference type="AlphaFoldDB" id="A0A1T4VLL8"/>
<dbReference type="Pfam" id="PF03461">
    <property type="entry name" value="TRCF"/>
    <property type="match status" value="1"/>
</dbReference>
<dbReference type="SMART" id="SM00982">
    <property type="entry name" value="TRCF"/>
    <property type="match status" value="1"/>
</dbReference>
<dbReference type="InterPro" id="IPR004576">
    <property type="entry name" value="Mfd"/>
</dbReference>
<dbReference type="CDD" id="cd17991">
    <property type="entry name" value="DEXHc_TRCF"/>
    <property type="match status" value="1"/>
</dbReference>
<dbReference type="Pfam" id="PF00270">
    <property type="entry name" value="DEAD"/>
    <property type="match status" value="1"/>
</dbReference>
<evidence type="ECO:0000259" key="15">
    <source>
        <dbReference type="PROSITE" id="PS51194"/>
    </source>
</evidence>
<dbReference type="Pfam" id="PF00271">
    <property type="entry name" value="Helicase_C"/>
    <property type="match status" value="1"/>
</dbReference>
<evidence type="ECO:0000256" key="5">
    <source>
        <dbReference type="ARBA" id="ARBA00022801"/>
    </source>
</evidence>
<keyword evidence="6" id="KW-0347">Helicase</keyword>
<dbReference type="InterPro" id="IPR037235">
    <property type="entry name" value="TRCF-like_C_D7"/>
</dbReference>
<dbReference type="GO" id="GO:0016787">
    <property type="term" value="F:hydrolase activity"/>
    <property type="evidence" value="ECO:0007669"/>
    <property type="project" value="UniProtKB-KW"/>
</dbReference>
<dbReference type="EC" id="3.6.4.-" evidence="13"/>
<gene>
    <name evidence="13" type="primary">mfd</name>
    <name evidence="16" type="ORF">SAMN02745213_01694</name>
</gene>
<evidence type="ECO:0000256" key="10">
    <source>
        <dbReference type="ARBA" id="ARBA00061104"/>
    </source>
</evidence>
<dbReference type="SUPFAM" id="SSF141259">
    <property type="entry name" value="CarD-like"/>
    <property type="match status" value="1"/>
</dbReference>
<dbReference type="Gene3D" id="3.40.50.11140">
    <property type="match status" value="1"/>
</dbReference>
<dbReference type="Gene3D" id="3.30.2060.10">
    <property type="entry name" value="Penicillin-binding protein 1b domain"/>
    <property type="match status" value="1"/>
</dbReference>
<dbReference type="InterPro" id="IPR011545">
    <property type="entry name" value="DEAD/DEAH_box_helicase_dom"/>
</dbReference>
<dbReference type="InterPro" id="IPR005118">
    <property type="entry name" value="TRCF_C"/>
</dbReference>
<dbReference type="Gene3D" id="2.40.10.170">
    <property type="match status" value="1"/>
</dbReference>
<dbReference type="RefSeq" id="WP_078929082.1">
    <property type="nucleotide sequence ID" value="NZ_FUXX01000031.1"/>
</dbReference>
<dbReference type="STRING" id="83771.SAMN02910357_00280"/>
<feature type="domain" description="Helicase C-terminal" evidence="15">
    <location>
        <begin position="813"/>
        <end position="966"/>
    </location>
</feature>
<evidence type="ECO:0000256" key="8">
    <source>
        <dbReference type="ARBA" id="ARBA00023125"/>
    </source>
</evidence>
<dbReference type="GO" id="GO:0005524">
    <property type="term" value="F:ATP binding"/>
    <property type="evidence" value="ECO:0007669"/>
    <property type="project" value="UniProtKB-UniRule"/>
</dbReference>
<keyword evidence="3 13" id="KW-0547">Nucleotide-binding</keyword>
<dbReference type="Pfam" id="PF02559">
    <property type="entry name" value="CarD_TRCF_RID"/>
    <property type="match status" value="1"/>
</dbReference>
<evidence type="ECO:0000256" key="4">
    <source>
        <dbReference type="ARBA" id="ARBA00022763"/>
    </source>
</evidence>
<keyword evidence="8 13" id="KW-0238">DNA-binding</keyword>